<reference evidence="9" key="1">
    <citation type="submission" date="2017-06" db="EMBL/GenBank/DDBJ databases">
        <title>Genome analysis of Fimbriiglobus ruber SP5, the first member of the order Planctomycetales with confirmed chitinolytic capability.</title>
        <authorList>
            <person name="Ravin N.V."/>
            <person name="Rakitin A.L."/>
            <person name="Ivanova A.A."/>
            <person name="Beletsky A.V."/>
            <person name="Kulichevskaya I.S."/>
            <person name="Mardanov A.V."/>
            <person name="Dedysh S.N."/>
        </authorList>
    </citation>
    <scope>NUCLEOTIDE SEQUENCE [LARGE SCALE GENOMIC DNA]</scope>
    <source>
        <strain evidence="9">SP5</strain>
    </source>
</reference>
<dbReference type="GO" id="GO:0050136">
    <property type="term" value="F:NADH dehydrogenase (quinone) (non-electrogenic) activity"/>
    <property type="evidence" value="ECO:0007669"/>
    <property type="project" value="UniProtKB-UniRule"/>
</dbReference>
<dbReference type="Pfam" id="PF00361">
    <property type="entry name" value="Proton_antipo_M"/>
    <property type="match status" value="1"/>
</dbReference>
<feature type="transmembrane region" description="Helical" evidence="5">
    <location>
        <begin position="327"/>
        <end position="346"/>
    </location>
</feature>
<evidence type="ECO:0000256" key="6">
    <source>
        <dbReference type="RuleBase" id="RU000320"/>
    </source>
</evidence>
<keyword evidence="4 5" id="KW-0472">Membrane</keyword>
<dbReference type="GO" id="GO:0048038">
    <property type="term" value="F:quinone binding"/>
    <property type="evidence" value="ECO:0007669"/>
    <property type="project" value="UniProtKB-KW"/>
</dbReference>
<dbReference type="AlphaFoldDB" id="A0A225DPT9"/>
<keyword evidence="3 5" id="KW-1133">Transmembrane helix</keyword>
<protein>
    <recommendedName>
        <fullName evidence="5">NADH-quinone oxidoreductase subunit N</fullName>
        <ecNumber evidence="5">7.1.1.-</ecNumber>
    </recommendedName>
    <alternativeName>
        <fullName evidence="5">NADH dehydrogenase I subunit N</fullName>
    </alternativeName>
    <alternativeName>
        <fullName evidence="5">NDH-1 subunit N</fullName>
    </alternativeName>
</protein>
<evidence type="ECO:0000256" key="5">
    <source>
        <dbReference type="HAMAP-Rule" id="MF_00445"/>
    </source>
</evidence>
<feature type="transmembrane region" description="Helical" evidence="5">
    <location>
        <begin position="45"/>
        <end position="64"/>
    </location>
</feature>
<dbReference type="GO" id="GO:0008137">
    <property type="term" value="F:NADH dehydrogenase (ubiquinone) activity"/>
    <property type="evidence" value="ECO:0007669"/>
    <property type="project" value="InterPro"/>
</dbReference>
<dbReference type="Proteomes" id="UP000214646">
    <property type="component" value="Unassembled WGS sequence"/>
</dbReference>
<feature type="transmembrane region" description="Helical" evidence="5">
    <location>
        <begin position="492"/>
        <end position="514"/>
    </location>
</feature>
<comment type="similarity">
    <text evidence="5">Belongs to the complex I subunit 2 family.</text>
</comment>
<feature type="transmembrane region" description="Helical" evidence="5">
    <location>
        <begin position="450"/>
        <end position="471"/>
    </location>
</feature>
<feature type="transmembrane region" description="Helical" evidence="5">
    <location>
        <begin position="408"/>
        <end position="430"/>
    </location>
</feature>
<evidence type="ECO:0000256" key="4">
    <source>
        <dbReference type="ARBA" id="ARBA00023136"/>
    </source>
</evidence>
<evidence type="ECO:0000313" key="9">
    <source>
        <dbReference type="Proteomes" id="UP000214646"/>
    </source>
</evidence>
<dbReference type="HAMAP" id="MF_00445">
    <property type="entry name" value="NDH1_NuoN_1"/>
    <property type="match status" value="1"/>
</dbReference>
<feature type="domain" description="NADH:quinone oxidoreductase/Mrp antiporter transmembrane" evidence="7">
    <location>
        <begin position="141"/>
        <end position="442"/>
    </location>
</feature>
<feature type="transmembrane region" description="Helical" evidence="5">
    <location>
        <begin position="224"/>
        <end position="248"/>
    </location>
</feature>
<keyword evidence="5" id="KW-0813">Transport</keyword>
<dbReference type="RefSeq" id="WP_088254933.1">
    <property type="nucleotide sequence ID" value="NZ_NIDE01000005.1"/>
</dbReference>
<dbReference type="InterPro" id="IPR010096">
    <property type="entry name" value="NADH-Q_OxRdtase_suN/2"/>
</dbReference>
<evidence type="ECO:0000256" key="1">
    <source>
        <dbReference type="ARBA" id="ARBA00004127"/>
    </source>
</evidence>
<comment type="catalytic activity">
    <reaction evidence="5">
        <text>a quinone + NADH + 5 H(+)(in) = a quinol + NAD(+) + 4 H(+)(out)</text>
        <dbReference type="Rhea" id="RHEA:57888"/>
        <dbReference type="ChEBI" id="CHEBI:15378"/>
        <dbReference type="ChEBI" id="CHEBI:24646"/>
        <dbReference type="ChEBI" id="CHEBI:57540"/>
        <dbReference type="ChEBI" id="CHEBI:57945"/>
        <dbReference type="ChEBI" id="CHEBI:132124"/>
    </reaction>
</comment>
<feature type="transmembrane region" description="Helical" evidence="5">
    <location>
        <begin position="144"/>
        <end position="166"/>
    </location>
</feature>
<evidence type="ECO:0000256" key="2">
    <source>
        <dbReference type="ARBA" id="ARBA00022692"/>
    </source>
</evidence>
<dbReference type="InterPro" id="IPR001750">
    <property type="entry name" value="ND/Mrp_TM"/>
</dbReference>
<feature type="transmembrane region" description="Helical" evidence="5">
    <location>
        <begin position="366"/>
        <end position="387"/>
    </location>
</feature>
<feature type="transmembrane region" description="Helical" evidence="5">
    <location>
        <begin position="260"/>
        <end position="281"/>
    </location>
</feature>
<comment type="function">
    <text evidence="5">NDH-1 shuttles electrons from NADH, via FMN and iron-sulfur (Fe-S) centers, to quinones in the respiratory chain. The immediate electron acceptor for the enzyme in this species is believed to be ubiquinone. Couples the redox reaction to proton translocation (for every two electrons transferred, four hydrogen ions are translocated across the cytoplasmic membrane), and thus conserves the redox energy in a proton gradient.</text>
</comment>
<sequence length="542" mass="56077">MKSLLQVQQEFLTGAVQLVVPEMVLVGVACLLFVVGLLRAKRCPAFVIGWVGLIGAVVAAVLVGRHEVADFWKVVEGTPYAARSIAPFDPTGAAAFVRWLALGAGAIFLLISWAELADETAAEYVACLLVVVAGTSLVGRANDLVALFLALELISIPTYILLYLPARTKAGQEAAVKYFLLSILSSGILLFGFSYLFGLTGSTNIGAILDGLTEAHRTAGVSPMALVAIIMVVAGLGFRVTAVPFHFYAPDVYEGGPTGVVAQIAFVPKVAGFIALARLLGFLTPSADQIPFDAARTLVPLTLWVVAVVTMTFGNFLALLQDNLKRLLAYSGIAHGGYMLIGLVVAASLTTGRGAVPGVTGPDALLVYLVAYGLMTVGAIAVIAHLNGPGRSTETVADLAGVAKSNPVAAGAFAVLLFSMIGMPLTAGFAGKFLVFLSAFDAPTDTPMKGMYRILVVIAAVNAAIGAVYYLRLIGVMYLGTPKDPAAVPASVPARWPLAAAVVCAVATVVLGAYPKPLVDAARAALPVKDDQPAAVADAGQP</sequence>
<evidence type="ECO:0000259" key="7">
    <source>
        <dbReference type="Pfam" id="PF00361"/>
    </source>
</evidence>
<keyword evidence="5" id="KW-0874">Quinone</keyword>
<accession>A0A225DPT9</accession>
<dbReference type="EC" id="7.1.1.-" evidence="5"/>
<keyword evidence="5 8" id="KW-0830">Ubiquinone</keyword>
<dbReference type="GO" id="GO:0005886">
    <property type="term" value="C:plasma membrane"/>
    <property type="evidence" value="ECO:0007669"/>
    <property type="project" value="UniProtKB-SubCell"/>
</dbReference>
<evidence type="ECO:0000313" key="8">
    <source>
        <dbReference type="EMBL" id="OWK41654.1"/>
    </source>
</evidence>
<feature type="transmembrane region" description="Helical" evidence="5">
    <location>
        <begin position="96"/>
        <end position="114"/>
    </location>
</feature>
<dbReference type="EMBL" id="NIDE01000005">
    <property type="protein sequence ID" value="OWK41654.1"/>
    <property type="molecule type" value="Genomic_DNA"/>
</dbReference>
<keyword evidence="5" id="KW-1278">Translocase</keyword>
<comment type="subunit">
    <text evidence="5">NDH-1 is composed of 14 different subunits. Subunits NuoA, H, J, K, L, M, N constitute the membrane sector of the complex.</text>
</comment>
<dbReference type="GO" id="GO:0042773">
    <property type="term" value="P:ATP synthesis coupled electron transport"/>
    <property type="evidence" value="ECO:0007669"/>
    <property type="project" value="InterPro"/>
</dbReference>
<feature type="transmembrane region" description="Helical" evidence="5">
    <location>
        <begin position="15"/>
        <end position="38"/>
    </location>
</feature>
<keyword evidence="2 5" id="KW-0812">Transmembrane</keyword>
<comment type="caution">
    <text evidence="8">The sequence shown here is derived from an EMBL/GenBank/DDBJ whole genome shotgun (WGS) entry which is preliminary data.</text>
</comment>
<feature type="transmembrane region" description="Helical" evidence="5">
    <location>
        <begin position="178"/>
        <end position="197"/>
    </location>
</feature>
<dbReference type="OrthoDB" id="9807568at2"/>
<organism evidence="8 9">
    <name type="scientific">Fimbriiglobus ruber</name>
    <dbReference type="NCBI Taxonomy" id="1908690"/>
    <lineage>
        <taxon>Bacteria</taxon>
        <taxon>Pseudomonadati</taxon>
        <taxon>Planctomycetota</taxon>
        <taxon>Planctomycetia</taxon>
        <taxon>Gemmatales</taxon>
        <taxon>Gemmataceae</taxon>
        <taxon>Fimbriiglobus</taxon>
    </lineage>
</organism>
<evidence type="ECO:0000256" key="3">
    <source>
        <dbReference type="ARBA" id="ARBA00022989"/>
    </source>
</evidence>
<keyword evidence="9" id="KW-1185">Reference proteome</keyword>
<feature type="transmembrane region" description="Helical" evidence="5">
    <location>
        <begin position="121"/>
        <end position="138"/>
    </location>
</feature>
<keyword evidence="5" id="KW-1003">Cell membrane</keyword>
<name>A0A225DPT9_9BACT</name>
<comment type="subcellular location">
    <subcellularLocation>
        <location evidence="5">Cell membrane</location>
        <topology evidence="5">Multi-pass membrane protein</topology>
    </subcellularLocation>
    <subcellularLocation>
        <location evidence="1">Endomembrane system</location>
        <topology evidence="1">Multi-pass membrane protein</topology>
    </subcellularLocation>
    <subcellularLocation>
        <location evidence="6">Membrane</location>
        <topology evidence="6">Multi-pass membrane protein</topology>
    </subcellularLocation>
</comment>
<dbReference type="PANTHER" id="PTHR22773">
    <property type="entry name" value="NADH DEHYDROGENASE"/>
    <property type="match status" value="1"/>
</dbReference>
<dbReference type="GO" id="GO:0012505">
    <property type="term" value="C:endomembrane system"/>
    <property type="evidence" value="ECO:0007669"/>
    <property type="project" value="UniProtKB-SubCell"/>
</dbReference>
<proteinExistence type="inferred from homology"/>
<gene>
    <name evidence="5" type="primary">nuoN</name>
    <name evidence="8" type="ORF">FRUB_03732</name>
</gene>
<feature type="transmembrane region" description="Helical" evidence="5">
    <location>
        <begin position="301"/>
        <end position="320"/>
    </location>
</feature>
<keyword evidence="5" id="KW-0520">NAD</keyword>